<proteinExistence type="inferred from homology"/>
<dbReference type="Gene3D" id="2.60.120.10">
    <property type="entry name" value="Jelly Rolls"/>
    <property type="match status" value="1"/>
</dbReference>
<keyword evidence="7 8" id="KW-0413">Isomerase</keyword>
<dbReference type="InterPro" id="IPR000888">
    <property type="entry name" value="RmlC-like"/>
</dbReference>
<evidence type="ECO:0000256" key="2">
    <source>
        <dbReference type="ARBA" id="ARBA00001997"/>
    </source>
</evidence>
<dbReference type="Pfam" id="PF00908">
    <property type="entry name" value="dTDP_sugar_isom"/>
    <property type="match status" value="1"/>
</dbReference>
<dbReference type="GO" id="GO:0019305">
    <property type="term" value="P:dTDP-rhamnose biosynthetic process"/>
    <property type="evidence" value="ECO:0007669"/>
    <property type="project" value="UniProtKB-UniRule"/>
</dbReference>
<comment type="similarity">
    <text evidence="7">Belongs to the dTDP-4-dehydrorhamnose 3,5-epimerase family.</text>
</comment>
<dbReference type="InterPro" id="IPR014710">
    <property type="entry name" value="RmlC-like_jellyroll"/>
</dbReference>
<dbReference type="AlphaFoldDB" id="A0A9D2REI4"/>
<evidence type="ECO:0000256" key="6">
    <source>
        <dbReference type="PIRSR" id="PIRSR600888-3"/>
    </source>
</evidence>
<accession>A0A9D2REI4</accession>
<evidence type="ECO:0000256" key="3">
    <source>
        <dbReference type="ARBA" id="ARBA00012098"/>
    </source>
</evidence>
<dbReference type="NCBIfam" id="TIGR01221">
    <property type="entry name" value="rmlC"/>
    <property type="match status" value="1"/>
</dbReference>
<evidence type="ECO:0000313" key="8">
    <source>
        <dbReference type="EMBL" id="HJD43734.1"/>
    </source>
</evidence>
<dbReference type="EMBL" id="DWUQ01000033">
    <property type="protein sequence ID" value="HJD43734.1"/>
    <property type="molecule type" value="Genomic_DNA"/>
</dbReference>
<comment type="subunit">
    <text evidence="7">Homodimer.</text>
</comment>
<gene>
    <name evidence="8" type="primary">rfbC</name>
    <name evidence="8" type="ORF">H9906_01725</name>
</gene>
<evidence type="ECO:0000256" key="7">
    <source>
        <dbReference type="RuleBase" id="RU364069"/>
    </source>
</evidence>
<dbReference type="Proteomes" id="UP000823889">
    <property type="component" value="Unassembled WGS sequence"/>
</dbReference>
<reference evidence="8" key="1">
    <citation type="journal article" date="2021" name="PeerJ">
        <title>Extensive microbial diversity within the chicken gut microbiome revealed by metagenomics and culture.</title>
        <authorList>
            <person name="Gilroy R."/>
            <person name="Ravi A."/>
            <person name="Getino M."/>
            <person name="Pursley I."/>
            <person name="Horton D.L."/>
            <person name="Alikhan N.F."/>
            <person name="Baker D."/>
            <person name="Gharbi K."/>
            <person name="Hall N."/>
            <person name="Watson M."/>
            <person name="Adriaenssens E.M."/>
            <person name="Foster-Nyarko E."/>
            <person name="Jarju S."/>
            <person name="Secka A."/>
            <person name="Antonio M."/>
            <person name="Oren A."/>
            <person name="Chaudhuri R.R."/>
            <person name="La Ragione R."/>
            <person name="Hildebrand F."/>
            <person name="Pallen M.J."/>
        </authorList>
    </citation>
    <scope>NUCLEOTIDE SEQUENCE</scope>
    <source>
        <strain evidence="8">9264</strain>
    </source>
</reference>
<reference evidence="8" key="2">
    <citation type="submission" date="2021-04" db="EMBL/GenBank/DDBJ databases">
        <authorList>
            <person name="Gilroy R."/>
        </authorList>
    </citation>
    <scope>NUCLEOTIDE SEQUENCE</scope>
    <source>
        <strain evidence="8">9264</strain>
    </source>
</reference>
<dbReference type="GO" id="GO:0008830">
    <property type="term" value="F:dTDP-4-dehydrorhamnose 3,5-epimerase activity"/>
    <property type="evidence" value="ECO:0007669"/>
    <property type="project" value="UniProtKB-UniRule"/>
</dbReference>
<evidence type="ECO:0000313" key="9">
    <source>
        <dbReference type="Proteomes" id="UP000823889"/>
    </source>
</evidence>
<comment type="function">
    <text evidence="2 7">Catalyzes the epimerization of the C3' and C5'positions of dTDP-6-deoxy-D-xylo-4-hexulose, forming dTDP-6-deoxy-L-lyxo-4-hexulose.</text>
</comment>
<comment type="caution">
    <text evidence="8">The sequence shown here is derived from an EMBL/GenBank/DDBJ whole genome shotgun (WGS) entry which is preliminary data.</text>
</comment>
<dbReference type="EC" id="5.1.3.13" evidence="3 7"/>
<evidence type="ECO:0000256" key="5">
    <source>
        <dbReference type="PIRSR" id="PIRSR600888-1"/>
    </source>
</evidence>
<comment type="catalytic activity">
    <reaction evidence="1 7">
        <text>dTDP-4-dehydro-6-deoxy-alpha-D-glucose = dTDP-4-dehydro-beta-L-rhamnose</text>
        <dbReference type="Rhea" id="RHEA:16969"/>
        <dbReference type="ChEBI" id="CHEBI:57649"/>
        <dbReference type="ChEBI" id="CHEBI:62830"/>
        <dbReference type="EC" id="5.1.3.13"/>
    </reaction>
</comment>
<dbReference type="GO" id="GO:0000271">
    <property type="term" value="P:polysaccharide biosynthetic process"/>
    <property type="evidence" value="ECO:0007669"/>
    <property type="project" value="TreeGrafter"/>
</dbReference>
<dbReference type="SUPFAM" id="SSF51182">
    <property type="entry name" value="RmlC-like cupins"/>
    <property type="match status" value="1"/>
</dbReference>
<feature type="active site" description="Proton donor" evidence="5">
    <location>
        <position position="136"/>
    </location>
</feature>
<name>A0A9D2REI4_9BURK</name>
<dbReference type="InterPro" id="IPR011051">
    <property type="entry name" value="RmlC_Cupin_sf"/>
</dbReference>
<feature type="active site" description="Proton acceptor" evidence="5">
    <location>
        <position position="57"/>
    </location>
</feature>
<protein>
    <recommendedName>
        <fullName evidence="4 7">dTDP-4-dehydrorhamnose 3,5-epimerase</fullName>
        <ecNumber evidence="3 7">5.1.3.13</ecNumber>
    </recommendedName>
    <alternativeName>
        <fullName evidence="7">Thymidine diphospho-4-keto-rhamnose 3,5-epimerase</fullName>
    </alternativeName>
</protein>
<comment type="pathway">
    <text evidence="7">Carbohydrate biosynthesis; dTDP-L-rhamnose biosynthesis.</text>
</comment>
<organism evidence="8 9">
    <name type="scientific">Candidatus Paenalcaligenes intestinipullorum</name>
    <dbReference type="NCBI Taxonomy" id="2838718"/>
    <lineage>
        <taxon>Bacteria</taxon>
        <taxon>Pseudomonadati</taxon>
        <taxon>Pseudomonadota</taxon>
        <taxon>Betaproteobacteria</taxon>
        <taxon>Burkholderiales</taxon>
        <taxon>Alcaligenaceae</taxon>
        <taxon>Paenalcaligenes</taxon>
    </lineage>
</organism>
<feature type="site" description="Participates in a stacking interaction with the thymidine ring of dTDP-4-oxo-6-deoxyglucose" evidence="6">
    <location>
        <position position="142"/>
    </location>
</feature>
<dbReference type="PANTHER" id="PTHR21047">
    <property type="entry name" value="DTDP-6-DEOXY-D-GLUCOSE-3,5 EPIMERASE"/>
    <property type="match status" value="1"/>
</dbReference>
<sequence length="190" mass="21118">MPYIPFSAMAGLKCQSLTVHHDTRGHFVESYRSSHAPFIVQQHNVSYSGAGVLRGLHYQQRFPQAKLLRVLQGCIFDVVVDVRADSLTFGCHTSLMLYGPEYDNDEGASQPHEQLFIPAGFAHGFYVVSDGAIVEYACDRTYQPGDEQCLLWNDPALGIAWPTTEPIVSAKDQQGMTLHQLVQTGCLPYL</sequence>
<evidence type="ECO:0000256" key="1">
    <source>
        <dbReference type="ARBA" id="ARBA00001298"/>
    </source>
</evidence>
<dbReference type="PANTHER" id="PTHR21047:SF2">
    <property type="entry name" value="THYMIDINE DIPHOSPHO-4-KETO-RHAMNOSE 3,5-EPIMERASE"/>
    <property type="match status" value="1"/>
</dbReference>
<evidence type="ECO:0000256" key="4">
    <source>
        <dbReference type="ARBA" id="ARBA00019595"/>
    </source>
</evidence>
<dbReference type="CDD" id="cd00438">
    <property type="entry name" value="cupin_RmlC"/>
    <property type="match status" value="1"/>
</dbReference>
<dbReference type="GO" id="GO:0005829">
    <property type="term" value="C:cytosol"/>
    <property type="evidence" value="ECO:0007669"/>
    <property type="project" value="TreeGrafter"/>
</dbReference>